<reference evidence="1 2" key="1">
    <citation type="submission" date="2017-02" db="EMBL/GenBank/DDBJ databases">
        <title>Bacillus pseudomycoides isolate FSL K6-0042.</title>
        <authorList>
            <person name="Kovac J."/>
        </authorList>
    </citation>
    <scope>NUCLEOTIDE SEQUENCE [LARGE SCALE GENOMIC DNA]</scope>
    <source>
        <strain evidence="1 2">FSL K6-0042</strain>
    </source>
</reference>
<proteinExistence type="predicted"/>
<evidence type="ECO:0008006" key="3">
    <source>
        <dbReference type="Google" id="ProtNLM"/>
    </source>
</evidence>
<gene>
    <name evidence="1" type="ORF">BW425_23760</name>
</gene>
<evidence type="ECO:0000313" key="2">
    <source>
        <dbReference type="Proteomes" id="UP000195321"/>
    </source>
</evidence>
<dbReference type="Proteomes" id="UP000195321">
    <property type="component" value="Unassembled WGS sequence"/>
</dbReference>
<evidence type="ECO:0000313" key="1">
    <source>
        <dbReference type="EMBL" id="OUM46406.1"/>
    </source>
</evidence>
<accession>A0A1Y3M8I0</accession>
<dbReference type="EMBL" id="MWPX01000046">
    <property type="protein sequence ID" value="OUM46406.1"/>
    <property type="molecule type" value="Genomic_DNA"/>
</dbReference>
<comment type="caution">
    <text evidence="1">The sequence shown here is derived from an EMBL/GenBank/DDBJ whole genome shotgun (WGS) entry which is preliminary data.</text>
</comment>
<dbReference type="RefSeq" id="WP_016133087.1">
    <property type="nucleotide sequence ID" value="NZ_JARHXM010000073.1"/>
</dbReference>
<organism evidence="1 2">
    <name type="scientific">Bacillus pseudomycoides</name>
    <dbReference type="NCBI Taxonomy" id="64104"/>
    <lineage>
        <taxon>Bacteria</taxon>
        <taxon>Bacillati</taxon>
        <taxon>Bacillota</taxon>
        <taxon>Bacilli</taxon>
        <taxon>Bacillales</taxon>
        <taxon>Bacillaceae</taxon>
        <taxon>Bacillus</taxon>
        <taxon>Bacillus cereus group</taxon>
    </lineage>
</organism>
<dbReference type="AlphaFoldDB" id="A0A1Y3M8I0"/>
<sequence>MKPNYFSIAMYPTVSFNQEEILGRILDVFESNEKVAPTHWSNCETVRVEYNREEIIEKVISERRVSEVHLYRDKSVNYRGSFEVNLSHGSFLEFEFHKSIPQKLWPDFFELSDQIAEIVKPSYGVAHMFWPVSYPWNTERERLHKWMNMCSQPVPVRFLPNGPLGVGTRTYFSSHVLDMFDKELLLNSPAVVSELNWGGMCIDLLKNPLEADIDTLLDSWLHVMKYLEPAQVMAIPSFGDNGRGVFFSPNVAWKDHLKS</sequence>
<name>A0A1Y3M8I0_9BACI</name>
<protein>
    <recommendedName>
        <fullName evidence="3">DUF3396 domain-containing protein</fullName>
    </recommendedName>
</protein>